<dbReference type="AlphaFoldDB" id="F0GWV6"/>
<gene>
    <name evidence="3" type="ORF">HMPREF9290_0605</name>
</gene>
<feature type="region of interest" description="Disordered" evidence="1">
    <location>
        <begin position="340"/>
        <end position="365"/>
    </location>
</feature>
<dbReference type="Pfam" id="PF15615">
    <property type="entry name" value="TerB_C"/>
    <property type="match status" value="1"/>
</dbReference>
<evidence type="ECO:0000259" key="2">
    <source>
        <dbReference type="Pfam" id="PF15615"/>
    </source>
</evidence>
<comment type="caution">
    <text evidence="3">The sequence shown here is derived from an EMBL/GenBank/DDBJ whole genome shotgun (WGS) entry which is preliminary data.</text>
</comment>
<reference evidence="3 4" key="1">
    <citation type="submission" date="2011-01" db="EMBL/GenBank/DDBJ databases">
        <authorList>
            <person name="Durkin A.S."/>
            <person name="Madupu R."/>
            <person name="Torralba M."/>
            <person name="Gillis M."/>
            <person name="Methe B."/>
            <person name="Sutton G."/>
            <person name="Nelson K.E."/>
        </authorList>
    </citation>
    <scope>NUCLEOTIDE SEQUENCE [LARGE SCALE GENOMIC DNA]</scope>
    <source>
        <strain evidence="3 4">ACS-065-V-Col13</strain>
    </source>
</reference>
<organism evidence="3 4">
    <name type="scientific">Anaerococcus prevotii ACS-065-V-Col13</name>
    <dbReference type="NCBI Taxonomy" id="879305"/>
    <lineage>
        <taxon>Bacteria</taxon>
        <taxon>Bacillati</taxon>
        <taxon>Bacillota</taxon>
        <taxon>Tissierellia</taxon>
        <taxon>Tissierellales</taxon>
        <taxon>Peptoniphilaceae</taxon>
        <taxon>Anaerococcus</taxon>
    </lineage>
</organism>
<dbReference type="RefSeq" id="WP_004835215.1">
    <property type="nucleotide sequence ID" value="NZ_AEXM01000028.1"/>
</dbReference>
<dbReference type="Proteomes" id="UP000005286">
    <property type="component" value="Unassembled WGS sequence"/>
</dbReference>
<protein>
    <submittedName>
        <fullName evidence="3">Conserved domain protein</fullName>
    </submittedName>
</protein>
<feature type="compositionally biased region" description="Basic and acidic residues" evidence="1">
    <location>
        <begin position="356"/>
        <end position="365"/>
    </location>
</feature>
<sequence>MNFEGIFDLINELLEDISTIDKNEHKKSFKRRIDKGRIKELVEKSIDNKNIEKNKKGNLELNEQLDDYQRLLREYNFDKESEDALSEVSKRNNQVWKYKKAKVLLFKSYFSVMEDVFEKSNLNTDKIIKYRKPYRLSANILDSLMVISEEKLRSEFTIFAGIDVDKHISFLKENGLLDLLDFFTNKLDKFYLNLDQGSKDEIYEEFLLENPNKVNDIARYIENSNLIKQIDLANKFIIDEKIGKLKKTLSKSDFNFTSMLGFFYLVRDNEMTKADENRLFKLVLKENYPKFISLVNENNLSIELIDRLLDLDKKEAKRITIDKDKVKRSRKELSSTVERVSEFMDSGEDLSQSEVTKTEEKEDEKITSENDNKLKLDDKTYSFLETIINNNGVSIEEAKSIALKAGQMINVFVNEINDALYPYVDDQSLLIEDDRVVIDPFYIDIVKEILDEN</sequence>
<accession>F0GWV6</accession>
<proteinExistence type="predicted"/>
<name>F0GWV6_9FIRM</name>
<dbReference type="InterPro" id="IPR028932">
    <property type="entry name" value="TerB-C"/>
</dbReference>
<keyword evidence="4" id="KW-1185">Reference proteome</keyword>
<dbReference type="PATRIC" id="fig|879305.3.peg.1294"/>
<dbReference type="STRING" id="879305.HMPREF9290_0605"/>
<evidence type="ECO:0000313" key="3">
    <source>
        <dbReference type="EMBL" id="EGC81642.1"/>
    </source>
</evidence>
<dbReference type="eggNOG" id="ENOG50335IJ">
    <property type="taxonomic scope" value="Bacteria"/>
</dbReference>
<feature type="domain" description="TerB-C" evidence="2">
    <location>
        <begin position="312"/>
        <end position="446"/>
    </location>
</feature>
<evidence type="ECO:0000256" key="1">
    <source>
        <dbReference type="SAM" id="MobiDB-lite"/>
    </source>
</evidence>
<dbReference type="EMBL" id="AEXM01000028">
    <property type="protein sequence ID" value="EGC81642.1"/>
    <property type="molecule type" value="Genomic_DNA"/>
</dbReference>
<evidence type="ECO:0000313" key="4">
    <source>
        <dbReference type="Proteomes" id="UP000005286"/>
    </source>
</evidence>